<feature type="region of interest" description="Disordered" evidence="1">
    <location>
        <begin position="1"/>
        <end position="48"/>
    </location>
</feature>
<sequence length="205" mass="23802">MPADRRPTFHVANPGPYRSHYCSPRSSAPVAPWSNPRRSPYCPRDRSEDKHAYDVDIGTYEQQLEAERISENIFEAKESLLEDVVPARVRRTGQFGKFWINPNAKNKSIRDPHYYRFPDGLPKCGFWNCPHTNDKKKDRDVECMFREVPLDYDSRSKSDTTRGAGAVKRRYERRKAQRLAEQEMESSVGVLSYDDPVYDDAEHAT</sequence>
<evidence type="ECO:0000256" key="1">
    <source>
        <dbReference type="SAM" id="MobiDB-lite"/>
    </source>
</evidence>
<gene>
    <name evidence="2" type="ORF">BJ508DRAFT_411052</name>
</gene>
<keyword evidence="3" id="KW-1185">Reference proteome</keyword>
<dbReference type="AlphaFoldDB" id="A0A3N4INA1"/>
<feature type="compositionally biased region" description="Basic residues" evidence="1">
    <location>
        <begin position="167"/>
        <end position="177"/>
    </location>
</feature>
<dbReference type="EMBL" id="ML119648">
    <property type="protein sequence ID" value="RPA86897.1"/>
    <property type="molecule type" value="Genomic_DNA"/>
</dbReference>
<reference evidence="2 3" key="1">
    <citation type="journal article" date="2018" name="Nat. Ecol. Evol.">
        <title>Pezizomycetes genomes reveal the molecular basis of ectomycorrhizal truffle lifestyle.</title>
        <authorList>
            <person name="Murat C."/>
            <person name="Payen T."/>
            <person name="Noel B."/>
            <person name="Kuo A."/>
            <person name="Morin E."/>
            <person name="Chen J."/>
            <person name="Kohler A."/>
            <person name="Krizsan K."/>
            <person name="Balestrini R."/>
            <person name="Da Silva C."/>
            <person name="Montanini B."/>
            <person name="Hainaut M."/>
            <person name="Levati E."/>
            <person name="Barry K.W."/>
            <person name="Belfiori B."/>
            <person name="Cichocki N."/>
            <person name="Clum A."/>
            <person name="Dockter R.B."/>
            <person name="Fauchery L."/>
            <person name="Guy J."/>
            <person name="Iotti M."/>
            <person name="Le Tacon F."/>
            <person name="Lindquist E.A."/>
            <person name="Lipzen A."/>
            <person name="Malagnac F."/>
            <person name="Mello A."/>
            <person name="Molinier V."/>
            <person name="Miyauchi S."/>
            <person name="Poulain J."/>
            <person name="Riccioni C."/>
            <person name="Rubini A."/>
            <person name="Sitrit Y."/>
            <person name="Splivallo R."/>
            <person name="Traeger S."/>
            <person name="Wang M."/>
            <person name="Zifcakova L."/>
            <person name="Wipf D."/>
            <person name="Zambonelli A."/>
            <person name="Paolocci F."/>
            <person name="Nowrousian M."/>
            <person name="Ottonello S."/>
            <person name="Baldrian P."/>
            <person name="Spatafora J.W."/>
            <person name="Henrissat B."/>
            <person name="Nagy L.G."/>
            <person name="Aury J.M."/>
            <person name="Wincker P."/>
            <person name="Grigoriev I.V."/>
            <person name="Bonfante P."/>
            <person name="Martin F.M."/>
        </authorList>
    </citation>
    <scope>NUCLEOTIDE SEQUENCE [LARGE SCALE GENOMIC DNA]</scope>
    <source>
        <strain evidence="2 3">RN42</strain>
    </source>
</reference>
<evidence type="ECO:0000313" key="3">
    <source>
        <dbReference type="Proteomes" id="UP000275078"/>
    </source>
</evidence>
<feature type="region of interest" description="Disordered" evidence="1">
    <location>
        <begin position="153"/>
        <end position="205"/>
    </location>
</feature>
<organism evidence="2 3">
    <name type="scientific">Ascobolus immersus RN42</name>
    <dbReference type="NCBI Taxonomy" id="1160509"/>
    <lineage>
        <taxon>Eukaryota</taxon>
        <taxon>Fungi</taxon>
        <taxon>Dikarya</taxon>
        <taxon>Ascomycota</taxon>
        <taxon>Pezizomycotina</taxon>
        <taxon>Pezizomycetes</taxon>
        <taxon>Pezizales</taxon>
        <taxon>Ascobolaceae</taxon>
        <taxon>Ascobolus</taxon>
    </lineage>
</organism>
<proteinExistence type="predicted"/>
<name>A0A3N4INA1_ASCIM</name>
<dbReference type="Proteomes" id="UP000275078">
    <property type="component" value="Unassembled WGS sequence"/>
</dbReference>
<evidence type="ECO:0000313" key="2">
    <source>
        <dbReference type="EMBL" id="RPA86897.1"/>
    </source>
</evidence>
<protein>
    <submittedName>
        <fullName evidence="2">Uncharacterized protein</fullName>
    </submittedName>
</protein>
<accession>A0A3N4INA1</accession>